<dbReference type="CDD" id="cd05008">
    <property type="entry name" value="SIS_GlmS_GlmD_1"/>
    <property type="match status" value="1"/>
</dbReference>
<dbReference type="UniPathway" id="UPA00275">
    <property type="reaction ID" value="UER00404"/>
</dbReference>
<dbReference type="SUPFAM" id="SSF53697">
    <property type="entry name" value="SIS domain"/>
    <property type="match status" value="1"/>
</dbReference>
<evidence type="ECO:0000256" key="14">
    <source>
        <dbReference type="ARBA" id="ARBA00033302"/>
    </source>
</evidence>
<dbReference type="InterPro" id="IPR029055">
    <property type="entry name" value="Ntn_hydrolases_N"/>
</dbReference>
<dbReference type="UniPathway" id="UPA00113">
    <property type="reaction ID" value="UER00528"/>
</dbReference>
<evidence type="ECO:0000256" key="5">
    <source>
        <dbReference type="ARBA" id="ARBA00007424"/>
    </source>
</evidence>
<evidence type="ECO:0000256" key="11">
    <source>
        <dbReference type="ARBA" id="ARBA00022737"/>
    </source>
</evidence>
<dbReference type="InterPro" id="IPR034964">
    <property type="entry name" value="LS"/>
</dbReference>
<comment type="pathway">
    <text evidence="4">Cofactor biosynthesis; riboflavin biosynthesis; riboflavin from 2-hydroxy-3-oxobutyl phosphate and 5-amino-6-(D-ribitylamino)uracil: step 1/2.</text>
</comment>
<dbReference type="GO" id="GO:0009231">
    <property type="term" value="P:riboflavin biosynthetic process"/>
    <property type="evidence" value="ECO:0007669"/>
    <property type="project" value="UniProtKB-UniPathway"/>
</dbReference>
<dbReference type="PROSITE" id="PS51278">
    <property type="entry name" value="GATASE_TYPE_2"/>
    <property type="match status" value="1"/>
</dbReference>
<evidence type="ECO:0000259" key="16">
    <source>
        <dbReference type="PROSITE" id="PS51278"/>
    </source>
</evidence>
<comment type="function">
    <text evidence="2">Involved in amino sugar synthesis (formation of chitin, supplies the amino sugars of asparagine-linked oligosaccharides of glycoproteins).</text>
</comment>
<reference evidence="18 19" key="1">
    <citation type="submission" date="2016-09" db="EMBL/GenBank/DDBJ databases">
        <title>Aspergillus awamori IFM 58123T.</title>
        <authorList>
            <person name="Kusuya Y."/>
            <person name="Shimizu M."/>
            <person name="Takahashi H."/>
            <person name="Yaguchi T."/>
        </authorList>
    </citation>
    <scope>NUCLEOTIDE SEQUENCE [LARGE SCALE GENOMIC DNA]</scope>
    <source>
        <strain evidence="18 19">IFM 58123</strain>
    </source>
</reference>
<dbReference type="GO" id="GO:0009349">
    <property type="term" value="C:riboflavin synthase complex"/>
    <property type="evidence" value="ECO:0007669"/>
    <property type="project" value="InterPro"/>
</dbReference>
<evidence type="ECO:0000256" key="2">
    <source>
        <dbReference type="ARBA" id="ARBA00003267"/>
    </source>
</evidence>
<evidence type="ECO:0000313" key="19">
    <source>
        <dbReference type="Proteomes" id="UP000286921"/>
    </source>
</evidence>
<comment type="pathway">
    <text evidence="3">Nucleotide-sugar biosynthesis; UDP-N-acetyl-alpha-D-glucosamine biosynthesis; alpha-D-glucosamine 6-phosphate from D-fructose 6-phosphate: step 1/1.</text>
</comment>
<keyword evidence="11" id="KW-0677">Repeat</keyword>
<feature type="domain" description="SIS" evidence="17">
    <location>
        <begin position="371"/>
        <end position="510"/>
    </location>
</feature>
<keyword evidence="19" id="KW-1185">Reference proteome</keyword>
<evidence type="ECO:0000259" key="17">
    <source>
        <dbReference type="PROSITE" id="PS51464"/>
    </source>
</evidence>
<dbReference type="InterPro" id="IPR035490">
    <property type="entry name" value="GlmS/FrlB_SIS"/>
</dbReference>
<dbReference type="EC" id="2.6.1.16" evidence="7"/>
<dbReference type="GO" id="GO:0006031">
    <property type="term" value="P:chitin biosynthetic process"/>
    <property type="evidence" value="ECO:0007669"/>
    <property type="project" value="UniProtKB-ARBA"/>
</dbReference>
<dbReference type="GO" id="GO:0006002">
    <property type="term" value="P:fructose 6-phosphate metabolic process"/>
    <property type="evidence" value="ECO:0007669"/>
    <property type="project" value="TreeGrafter"/>
</dbReference>
<dbReference type="GO" id="GO:0097367">
    <property type="term" value="F:carbohydrate derivative binding"/>
    <property type="evidence" value="ECO:0007669"/>
    <property type="project" value="InterPro"/>
</dbReference>
<evidence type="ECO:0000256" key="7">
    <source>
        <dbReference type="ARBA" id="ARBA00012916"/>
    </source>
</evidence>
<dbReference type="AlphaFoldDB" id="A0A401KSY7"/>
<dbReference type="Pfam" id="PF00885">
    <property type="entry name" value="DMRL_synthase"/>
    <property type="match status" value="2"/>
</dbReference>
<dbReference type="Gene3D" id="3.40.50.960">
    <property type="entry name" value="Lumazine/riboflavin synthase"/>
    <property type="match status" value="1"/>
</dbReference>
<dbReference type="InterPro" id="IPR035466">
    <property type="entry name" value="GlmS/AgaS_SIS"/>
</dbReference>
<dbReference type="InterPro" id="IPR036467">
    <property type="entry name" value="LS/RS_sf"/>
</dbReference>
<evidence type="ECO:0000256" key="15">
    <source>
        <dbReference type="ARBA" id="ARBA00048785"/>
    </source>
</evidence>
<comment type="catalytic activity">
    <reaction evidence="15">
        <text>(2S)-2-hydroxy-3-oxobutyl phosphate + 5-amino-6-(D-ribitylamino)uracil = 6,7-dimethyl-8-(1-D-ribityl)lumazine + phosphate + 2 H2O + H(+)</text>
        <dbReference type="Rhea" id="RHEA:26152"/>
        <dbReference type="ChEBI" id="CHEBI:15377"/>
        <dbReference type="ChEBI" id="CHEBI:15378"/>
        <dbReference type="ChEBI" id="CHEBI:15934"/>
        <dbReference type="ChEBI" id="CHEBI:43474"/>
        <dbReference type="ChEBI" id="CHEBI:58201"/>
        <dbReference type="ChEBI" id="CHEBI:58830"/>
        <dbReference type="EC" id="2.5.1.78"/>
    </reaction>
</comment>
<dbReference type="GO" id="GO:0006487">
    <property type="term" value="P:protein N-linked glycosylation"/>
    <property type="evidence" value="ECO:0007669"/>
    <property type="project" value="TreeGrafter"/>
</dbReference>
<keyword evidence="8 18" id="KW-0032">Aminotransferase</keyword>
<dbReference type="GO" id="GO:0006048">
    <property type="term" value="P:UDP-N-acetylglucosamine biosynthetic process"/>
    <property type="evidence" value="ECO:0007669"/>
    <property type="project" value="UniProtKB-UniPathway"/>
</dbReference>
<dbReference type="SUPFAM" id="SSF56235">
    <property type="entry name" value="N-terminal nucleophile aminohydrolases (Ntn hydrolases)"/>
    <property type="match status" value="1"/>
</dbReference>
<dbReference type="InterPro" id="IPR001347">
    <property type="entry name" value="SIS_dom"/>
</dbReference>
<evidence type="ECO:0000256" key="10">
    <source>
        <dbReference type="ARBA" id="ARBA00022679"/>
    </source>
</evidence>
<evidence type="ECO:0000256" key="12">
    <source>
        <dbReference type="ARBA" id="ARBA00022962"/>
    </source>
</evidence>
<comment type="catalytic activity">
    <reaction evidence="1">
        <text>D-fructose 6-phosphate + L-glutamine = D-glucosamine 6-phosphate + L-glutamate</text>
        <dbReference type="Rhea" id="RHEA:13237"/>
        <dbReference type="ChEBI" id="CHEBI:29985"/>
        <dbReference type="ChEBI" id="CHEBI:58359"/>
        <dbReference type="ChEBI" id="CHEBI:58725"/>
        <dbReference type="ChEBI" id="CHEBI:61527"/>
        <dbReference type="EC" id="2.6.1.16"/>
    </reaction>
</comment>
<feature type="domain" description="SIS" evidence="17">
    <location>
        <begin position="543"/>
        <end position="700"/>
    </location>
</feature>
<feature type="domain" description="Glutamine amidotransferase type-2" evidence="16">
    <location>
        <begin position="2"/>
        <end position="299"/>
    </location>
</feature>
<accession>A0A401KSY7</accession>
<evidence type="ECO:0000256" key="3">
    <source>
        <dbReference type="ARBA" id="ARBA00004775"/>
    </source>
</evidence>
<dbReference type="GO" id="GO:0004360">
    <property type="term" value="F:glutamine-fructose-6-phosphate transaminase (isomerizing) activity"/>
    <property type="evidence" value="ECO:0007669"/>
    <property type="project" value="UniProtKB-EC"/>
</dbReference>
<dbReference type="Proteomes" id="UP000286921">
    <property type="component" value="Unassembled WGS sequence"/>
</dbReference>
<dbReference type="EC" id="2.5.1.78" evidence="6"/>
<keyword evidence="9" id="KW-0686">Riboflavin biosynthesis</keyword>
<evidence type="ECO:0000313" key="18">
    <source>
        <dbReference type="EMBL" id="GCB22307.1"/>
    </source>
</evidence>
<dbReference type="SUPFAM" id="SSF52121">
    <property type="entry name" value="Lumazine synthase"/>
    <property type="match status" value="1"/>
</dbReference>
<evidence type="ECO:0000256" key="1">
    <source>
        <dbReference type="ARBA" id="ARBA00001031"/>
    </source>
</evidence>
<sequence>MCGIFGYINYLVERDRRFILDTILNGLSRLEYRGYDSAGLAVDGDKKKEVCAFKEVGKVAKLKELIEESKPDFTKTFESHAGIAHTRWATHGTPSRQNCHPHRSDANWEFAVVHNGIITNYKELKALLESKGFRFETETDTECIAKLTKYLYDQQPDIDFTVLAKAVVKELEGAFGLLIKSVHYPHEVIAARKGSPLVIGVRTSRKMKVDFVDVEYSEDGPLPAEQASQNVAIKKSATGLLAPPDKSLLHRSQSRAFLSDDGVPQPAEFFLSSDPSAIVEHTKKVLYLEDDDIAHIHEGQLNIHRLTKDDGTSNVRAIQTIELELQEIMKGNFDHFMQKEIFEQPESVVNTMRGRLDVANKQVTLGGLRQYISTIRRCRRIIFVACGTSYHSCMAVRGVFEELTEIPISVELASDFLDRQAPVFRDDTCVFVSQSGETADSLMALRYCLERGALTVGIVNVVGSSISLLTHCGVHINAGPEIGVASTKAYTSQFVAMVMFALSLSEDRASKQKRREEIMEGLAKVSEQFKEILKLNEPIKQMCAKFFKNQKSLLLLGRGGQFPTALEGALKIKEISYLHCEAVMSGELKHVIARGGRPIVICNYDDPEFSAAQTEKIEVPKTVDCLQGLLNVIPLQLISYWLAVGEGLNVDFPRNLAKSDQYLEISLQDSDVMTSLSLKGPGAAQTYDGAGLRIAIVHARWNMGIIGPLVDGAKRSLLAAGVSENNITVHTVPGSYELPFAVQKLYAASQIEASKGSASAQGISATDLLSSSTADLTKASPQSPSSDTPRPFDAIIAVGVLIKGETMHFEYIADAVSHGLMRVQLDTGVPVIFGVLTVLTEEQGLERAGLGKKGMHNHGEDWGNAAVELGAKRRDWAEGKVV</sequence>
<comment type="caution">
    <text evidence="18">The sequence shown here is derived from an EMBL/GenBank/DDBJ whole genome shotgun (WGS) entry which is preliminary data.</text>
</comment>
<comment type="similarity">
    <text evidence="5">Belongs to the DMRL synthase family.</text>
</comment>
<evidence type="ECO:0000256" key="6">
    <source>
        <dbReference type="ARBA" id="ARBA00012664"/>
    </source>
</evidence>
<dbReference type="Gene3D" id="3.40.50.10490">
    <property type="entry name" value="Glucose-6-phosphate isomerase like protein, domain 1"/>
    <property type="match status" value="4"/>
</dbReference>
<protein>
    <recommendedName>
        <fullName evidence="14">D-fructose-6-phosphate amidotransferase</fullName>
        <ecNumber evidence="6">2.5.1.78</ecNumber>
        <ecNumber evidence="7">2.6.1.16</ecNumber>
    </recommendedName>
    <alternativeName>
        <fullName evidence="13">Hexosephosphate aminotransferase</fullName>
    </alternativeName>
</protein>
<dbReference type="Pfam" id="PF01380">
    <property type="entry name" value="SIS"/>
    <property type="match status" value="2"/>
</dbReference>
<gene>
    <name evidence="18" type="ORF">AAWM_05192</name>
</gene>
<dbReference type="CDD" id="cd05009">
    <property type="entry name" value="SIS_GlmS_GlmD_2"/>
    <property type="match status" value="1"/>
</dbReference>
<evidence type="ECO:0000256" key="13">
    <source>
        <dbReference type="ARBA" id="ARBA00029805"/>
    </source>
</evidence>
<dbReference type="CDD" id="cd00714">
    <property type="entry name" value="GFAT"/>
    <property type="match status" value="1"/>
</dbReference>
<dbReference type="HAMAP" id="MF_00178">
    <property type="entry name" value="Lumazine_synth"/>
    <property type="match status" value="1"/>
</dbReference>
<dbReference type="Pfam" id="PF13522">
    <property type="entry name" value="GATase_6"/>
    <property type="match status" value="1"/>
</dbReference>
<organism evidence="18 19">
    <name type="scientific">Aspergillus awamori</name>
    <name type="common">Black koji mold</name>
    <dbReference type="NCBI Taxonomy" id="105351"/>
    <lineage>
        <taxon>Eukaryota</taxon>
        <taxon>Fungi</taxon>
        <taxon>Dikarya</taxon>
        <taxon>Ascomycota</taxon>
        <taxon>Pezizomycotina</taxon>
        <taxon>Eurotiomycetes</taxon>
        <taxon>Eurotiomycetidae</taxon>
        <taxon>Eurotiales</taxon>
        <taxon>Aspergillaceae</taxon>
        <taxon>Aspergillus</taxon>
    </lineage>
</organism>
<dbReference type="STRING" id="105351.A0A401KSY7"/>
<evidence type="ECO:0000256" key="9">
    <source>
        <dbReference type="ARBA" id="ARBA00022619"/>
    </source>
</evidence>
<dbReference type="EMBL" id="BDHI01000014">
    <property type="protein sequence ID" value="GCB22307.1"/>
    <property type="molecule type" value="Genomic_DNA"/>
</dbReference>
<dbReference type="InterPro" id="IPR017932">
    <property type="entry name" value="GATase_2_dom"/>
</dbReference>
<dbReference type="PANTHER" id="PTHR10937">
    <property type="entry name" value="GLUCOSAMINE--FRUCTOSE-6-PHOSPHATE AMINOTRANSFERASE, ISOMERIZING"/>
    <property type="match status" value="1"/>
</dbReference>
<dbReference type="Gene3D" id="3.60.20.10">
    <property type="entry name" value="Glutamine Phosphoribosylpyrophosphate, subunit 1, domain 1"/>
    <property type="match status" value="1"/>
</dbReference>
<dbReference type="GO" id="GO:0000906">
    <property type="term" value="F:6,7-dimethyl-8-ribityllumazine synthase activity"/>
    <property type="evidence" value="ECO:0007669"/>
    <property type="project" value="UniProtKB-EC"/>
</dbReference>
<evidence type="ECO:0000256" key="4">
    <source>
        <dbReference type="ARBA" id="ARBA00004917"/>
    </source>
</evidence>
<dbReference type="InterPro" id="IPR046348">
    <property type="entry name" value="SIS_dom_sf"/>
</dbReference>
<dbReference type="FunFam" id="3.40.50.10490:FF:000001">
    <property type="entry name" value="Glutamine--fructose-6-phosphate aminotransferase [isomerizing]"/>
    <property type="match status" value="1"/>
</dbReference>
<evidence type="ECO:0000256" key="8">
    <source>
        <dbReference type="ARBA" id="ARBA00022576"/>
    </source>
</evidence>
<keyword evidence="12" id="KW-0315">Glutamine amidotransferase</keyword>
<name>A0A401KSY7_ASPAW</name>
<dbReference type="PANTHER" id="PTHR10937:SF0">
    <property type="entry name" value="GLUTAMINE--FRUCTOSE-6-PHOSPHATE TRANSAMINASE (ISOMERIZING)"/>
    <property type="match status" value="1"/>
</dbReference>
<dbReference type="InterPro" id="IPR047084">
    <property type="entry name" value="GFAT_N"/>
</dbReference>
<proteinExistence type="inferred from homology"/>
<dbReference type="PROSITE" id="PS51464">
    <property type="entry name" value="SIS"/>
    <property type="match status" value="2"/>
</dbReference>
<keyword evidence="10 18" id="KW-0808">Transferase</keyword>
<dbReference type="FunFam" id="3.40.50.960:FF:000005">
    <property type="entry name" value="6,7-dimethyl-8-ribityllumazine synthase"/>
    <property type="match status" value="1"/>
</dbReference>
<dbReference type="InterPro" id="IPR002180">
    <property type="entry name" value="LS/RS"/>
</dbReference>
<dbReference type="CDD" id="cd09209">
    <property type="entry name" value="Lumazine_synthase-I"/>
    <property type="match status" value="1"/>
</dbReference>